<organism evidence="1 2">
    <name type="scientific">Aspergillus clavatus (strain ATCC 1007 / CBS 513.65 / DSM 816 / NCTC 3887 / NRRL 1 / QM 1276 / 107)</name>
    <dbReference type="NCBI Taxonomy" id="344612"/>
    <lineage>
        <taxon>Eukaryota</taxon>
        <taxon>Fungi</taxon>
        <taxon>Dikarya</taxon>
        <taxon>Ascomycota</taxon>
        <taxon>Pezizomycotina</taxon>
        <taxon>Eurotiomycetes</taxon>
        <taxon>Eurotiomycetidae</taxon>
        <taxon>Eurotiales</taxon>
        <taxon>Aspergillaceae</taxon>
        <taxon>Aspergillus</taxon>
        <taxon>Aspergillus subgen. Fumigati</taxon>
    </lineage>
</organism>
<accession>A1CD31</accession>
<dbReference type="OrthoDB" id="4450517at2759"/>
<dbReference type="Proteomes" id="UP000006701">
    <property type="component" value="Unassembled WGS sequence"/>
</dbReference>
<dbReference type="OMA" id="IFGCCLW"/>
<proteinExistence type="predicted"/>
<gene>
    <name evidence="1" type="ORF">ACLA_064090</name>
</gene>
<reference evidence="1 2" key="1">
    <citation type="journal article" date="2008" name="PLoS Genet.">
        <title>Genomic islands in the pathogenic filamentous fungus Aspergillus fumigatus.</title>
        <authorList>
            <person name="Fedorova N.D."/>
            <person name="Khaldi N."/>
            <person name="Joardar V.S."/>
            <person name="Maiti R."/>
            <person name="Amedeo P."/>
            <person name="Anderson M.J."/>
            <person name="Crabtree J."/>
            <person name="Silva J.C."/>
            <person name="Badger J.H."/>
            <person name="Albarraq A."/>
            <person name="Angiuoli S."/>
            <person name="Bussey H."/>
            <person name="Bowyer P."/>
            <person name="Cotty P.J."/>
            <person name="Dyer P.S."/>
            <person name="Egan A."/>
            <person name="Galens K."/>
            <person name="Fraser-Liggett C.M."/>
            <person name="Haas B.J."/>
            <person name="Inman J.M."/>
            <person name="Kent R."/>
            <person name="Lemieux S."/>
            <person name="Malavazi I."/>
            <person name="Orvis J."/>
            <person name="Roemer T."/>
            <person name="Ronning C.M."/>
            <person name="Sundaram J.P."/>
            <person name="Sutton G."/>
            <person name="Turner G."/>
            <person name="Venter J.C."/>
            <person name="White O.R."/>
            <person name="Whitty B.R."/>
            <person name="Youngman P."/>
            <person name="Wolfe K.H."/>
            <person name="Goldman G.H."/>
            <person name="Wortman J.R."/>
            <person name="Jiang B."/>
            <person name="Denning D.W."/>
            <person name="Nierman W.C."/>
        </authorList>
    </citation>
    <scope>NUCLEOTIDE SEQUENCE [LARGE SCALE GENOMIC DNA]</scope>
    <source>
        <strain evidence="2">ATCC 1007 / CBS 513.65 / DSM 816 / NCTC 3887 / NRRL 1</strain>
    </source>
</reference>
<dbReference type="GeneID" id="4705809"/>
<dbReference type="EMBL" id="DS027050">
    <property type="protein sequence ID" value="EAW12438.1"/>
    <property type="molecule type" value="Genomic_DNA"/>
</dbReference>
<dbReference type="KEGG" id="act:ACLA_064090"/>
<protein>
    <submittedName>
        <fullName evidence="1">Uncharacterized protein</fullName>
    </submittedName>
</protein>
<sequence>MIPHLTPYLIEVSHSPTRPFVHTSVQNNLGTPFLVLQCKSAPSPGALLPSHQIEWHLKDKLMGLPDSIQPHDGLEMHGIITYGPRVRFYRLMANRIFGCCLWEGKDHLHILDDHDSIAQHLTEIKSDWLSTNAPGGI</sequence>
<dbReference type="AlphaFoldDB" id="A1CD31"/>
<evidence type="ECO:0000313" key="1">
    <source>
        <dbReference type="EMBL" id="EAW12438.1"/>
    </source>
</evidence>
<name>A1CD31_ASPCL</name>
<keyword evidence="2" id="KW-1185">Reference proteome</keyword>
<evidence type="ECO:0000313" key="2">
    <source>
        <dbReference type="Proteomes" id="UP000006701"/>
    </source>
</evidence>
<dbReference type="VEuPathDB" id="FungiDB:ACLA_064090"/>
<dbReference type="HOGENOM" id="CLU_1626640_0_0_1"/>
<dbReference type="RefSeq" id="XP_001273864.1">
    <property type="nucleotide sequence ID" value="XM_001273863.1"/>
</dbReference>